<accession>A0A645A3X5</accession>
<name>A0A645A3X5_9ZZZZ</name>
<protein>
    <submittedName>
        <fullName evidence="1">Uncharacterized protein</fullName>
    </submittedName>
</protein>
<comment type="caution">
    <text evidence="1">The sequence shown here is derived from an EMBL/GenBank/DDBJ whole genome shotgun (WGS) entry which is preliminary data.</text>
</comment>
<dbReference type="AlphaFoldDB" id="A0A645A3X5"/>
<reference evidence="1" key="1">
    <citation type="submission" date="2019-08" db="EMBL/GenBank/DDBJ databases">
        <authorList>
            <person name="Kucharzyk K."/>
            <person name="Murdoch R.W."/>
            <person name="Higgins S."/>
            <person name="Loffler F."/>
        </authorList>
    </citation>
    <scope>NUCLEOTIDE SEQUENCE</scope>
</reference>
<organism evidence="1">
    <name type="scientific">bioreactor metagenome</name>
    <dbReference type="NCBI Taxonomy" id="1076179"/>
    <lineage>
        <taxon>unclassified sequences</taxon>
        <taxon>metagenomes</taxon>
        <taxon>ecological metagenomes</taxon>
    </lineage>
</organism>
<gene>
    <name evidence="1" type="ORF">SDC9_91162</name>
</gene>
<sequence length="89" mass="10458">MLADLRLLGRRHPQLLKRKELVPGRSICHGLVVHTARFDHRLQLTCAVKIQRQIIQIVHAHGQSSRKNDHQKRDQRPFVFVKKWNGFGH</sequence>
<evidence type="ECO:0000313" key="1">
    <source>
        <dbReference type="EMBL" id="MPM44484.1"/>
    </source>
</evidence>
<dbReference type="EMBL" id="VSSQ01010495">
    <property type="protein sequence ID" value="MPM44484.1"/>
    <property type="molecule type" value="Genomic_DNA"/>
</dbReference>
<proteinExistence type="predicted"/>